<evidence type="ECO:0000313" key="3">
    <source>
        <dbReference type="Proteomes" id="UP000325690"/>
    </source>
</evidence>
<protein>
    <recommendedName>
        <fullName evidence="4">Transmembrane protein</fullName>
    </recommendedName>
</protein>
<keyword evidence="1" id="KW-0812">Transmembrane</keyword>
<comment type="caution">
    <text evidence="2">The sequence shown here is derived from an EMBL/GenBank/DDBJ whole genome shotgun (WGS) entry which is preliminary data.</text>
</comment>
<dbReference type="Proteomes" id="UP000325690">
    <property type="component" value="Unassembled WGS sequence"/>
</dbReference>
<dbReference type="EMBL" id="ANBP01000001">
    <property type="protein sequence ID" value="KAB7759738.1"/>
    <property type="molecule type" value="Genomic_DNA"/>
</dbReference>
<keyword evidence="1" id="KW-1133">Transmembrane helix</keyword>
<organism evidence="2 3">
    <name type="scientific">Mycolicibacterium phlei DSM 43239 = CCUG 21000</name>
    <dbReference type="NCBI Taxonomy" id="1226750"/>
    <lineage>
        <taxon>Bacteria</taxon>
        <taxon>Bacillati</taxon>
        <taxon>Actinomycetota</taxon>
        <taxon>Actinomycetes</taxon>
        <taxon>Mycobacteriales</taxon>
        <taxon>Mycobacteriaceae</taxon>
        <taxon>Mycolicibacterium</taxon>
    </lineage>
</organism>
<evidence type="ECO:0000313" key="2">
    <source>
        <dbReference type="EMBL" id="KAB7759738.1"/>
    </source>
</evidence>
<sequence>MFVSNRHHRLAYTGIVAAVVLLVVLLAMSFPVFLDSYDQYGFQIRCGTAYLTDLAQASAAAGDDDFVGRCENALLLRRLWTIPLAVLAGVTLLGVLVAAATTSTRESLN</sequence>
<feature type="transmembrane region" description="Helical" evidence="1">
    <location>
        <begin position="12"/>
        <end position="34"/>
    </location>
</feature>
<keyword evidence="3" id="KW-1185">Reference proteome</keyword>
<reference evidence="2 3" key="1">
    <citation type="submission" date="2012-10" db="EMBL/GenBank/DDBJ databases">
        <title>The draft sequence of the Mycobacterium pheli genome.</title>
        <authorList>
            <person name="Pettersson B.M.F."/>
            <person name="Das S."/>
            <person name="Dasgupta S."/>
            <person name="Bhattacharya A."/>
            <person name="Kirsebom L.A."/>
        </authorList>
    </citation>
    <scope>NUCLEOTIDE SEQUENCE [LARGE SCALE GENOMIC DNA]</scope>
    <source>
        <strain evidence="2 3">CCUG 21000</strain>
    </source>
</reference>
<accession>A0A5N5VD67</accession>
<proteinExistence type="predicted"/>
<name>A0A5N5VD67_MYCPH</name>
<feature type="transmembrane region" description="Helical" evidence="1">
    <location>
        <begin position="79"/>
        <end position="100"/>
    </location>
</feature>
<evidence type="ECO:0008006" key="4">
    <source>
        <dbReference type="Google" id="ProtNLM"/>
    </source>
</evidence>
<evidence type="ECO:0000256" key="1">
    <source>
        <dbReference type="SAM" id="Phobius"/>
    </source>
</evidence>
<gene>
    <name evidence="2" type="ORF">MPHL21000_01560</name>
</gene>
<keyword evidence="1" id="KW-0472">Membrane</keyword>
<dbReference type="AlphaFoldDB" id="A0A5N5VD67"/>